<dbReference type="AlphaFoldDB" id="A0A085WS67"/>
<protein>
    <submittedName>
        <fullName evidence="1">Uncharacterized protein</fullName>
    </submittedName>
</protein>
<gene>
    <name evidence="1" type="ORF">DB31_5572</name>
</gene>
<dbReference type="EMBL" id="JMCB01000003">
    <property type="protein sequence ID" value="KFE70530.1"/>
    <property type="molecule type" value="Genomic_DNA"/>
</dbReference>
<reference evidence="1 2" key="1">
    <citation type="submission" date="2014-04" db="EMBL/GenBank/DDBJ databases">
        <title>Genome assembly of Hyalangium minutum DSM 14724.</title>
        <authorList>
            <person name="Sharma G."/>
            <person name="Subramanian S."/>
        </authorList>
    </citation>
    <scope>NUCLEOTIDE SEQUENCE [LARGE SCALE GENOMIC DNA]</scope>
    <source>
        <strain evidence="1 2">DSM 14724</strain>
    </source>
</reference>
<keyword evidence="2" id="KW-1185">Reference proteome</keyword>
<proteinExistence type="predicted"/>
<name>A0A085WS67_9BACT</name>
<comment type="caution">
    <text evidence="1">The sequence shown here is derived from an EMBL/GenBank/DDBJ whole genome shotgun (WGS) entry which is preliminary data.</text>
</comment>
<dbReference type="Proteomes" id="UP000028725">
    <property type="component" value="Unassembled WGS sequence"/>
</dbReference>
<evidence type="ECO:0000313" key="1">
    <source>
        <dbReference type="EMBL" id="KFE70530.1"/>
    </source>
</evidence>
<accession>A0A085WS67</accession>
<evidence type="ECO:0000313" key="2">
    <source>
        <dbReference type="Proteomes" id="UP000028725"/>
    </source>
</evidence>
<sequence length="46" mass="5324">MRALPPLRIHEHEHILGHEFNRECPTQRLTLAEPTIIEAQATEARP</sequence>
<organism evidence="1 2">
    <name type="scientific">Hyalangium minutum</name>
    <dbReference type="NCBI Taxonomy" id="394096"/>
    <lineage>
        <taxon>Bacteria</taxon>
        <taxon>Pseudomonadati</taxon>
        <taxon>Myxococcota</taxon>
        <taxon>Myxococcia</taxon>
        <taxon>Myxococcales</taxon>
        <taxon>Cystobacterineae</taxon>
        <taxon>Archangiaceae</taxon>
        <taxon>Hyalangium</taxon>
    </lineage>
</organism>